<comment type="caution">
    <text evidence="3">The sequence shown here is derived from an EMBL/GenBank/DDBJ whole genome shotgun (WGS) entry which is preliminary data.</text>
</comment>
<proteinExistence type="predicted"/>
<dbReference type="Gene3D" id="1.10.443.10">
    <property type="entry name" value="Intergrase catalytic core"/>
    <property type="match status" value="1"/>
</dbReference>
<keyword evidence="1" id="KW-0233">DNA recombination</keyword>
<feature type="domain" description="Tyr recombinase" evidence="2">
    <location>
        <begin position="1"/>
        <end position="75"/>
    </location>
</feature>
<dbReference type="InterPro" id="IPR011010">
    <property type="entry name" value="DNA_brk_join_enz"/>
</dbReference>
<evidence type="ECO:0000313" key="4">
    <source>
        <dbReference type="Proteomes" id="UP001596512"/>
    </source>
</evidence>
<reference evidence="4" key="1">
    <citation type="journal article" date="2019" name="Int. J. Syst. Evol. Microbiol.">
        <title>The Global Catalogue of Microorganisms (GCM) 10K type strain sequencing project: providing services to taxonomists for standard genome sequencing and annotation.</title>
        <authorList>
            <consortium name="The Broad Institute Genomics Platform"/>
            <consortium name="The Broad Institute Genome Sequencing Center for Infectious Disease"/>
            <person name="Wu L."/>
            <person name="Ma J."/>
        </authorList>
    </citation>
    <scope>NUCLEOTIDE SEQUENCE [LARGE SCALE GENOMIC DNA]</scope>
    <source>
        <strain evidence="4">JCM 17695</strain>
    </source>
</reference>
<dbReference type="SUPFAM" id="SSF56349">
    <property type="entry name" value="DNA breaking-rejoining enzymes"/>
    <property type="match status" value="1"/>
</dbReference>
<gene>
    <name evidence="3" type="ORF">ACFQV2_19090</name>
</gene>
<name>A0ABW2TPW5_9PSEU</name>
<dbReference type="Proteomes" id="UP001596512">
    <property type="component" value="Unassembled WGS sequence"/>
</dbReference>
<dbReference type="Pfam" id="PF00589">
    <property type="entry name" value="Phage_integrase"/>
    <property type="match status" value="1"/>
</dbReference>
<keyword evidence="4" id="KW-1185">Reference proteome</keyword>
<evidence type="ECO:0000259" key="2">
    <source>
        <dbReference type="PROSITE" id="PS51898"/>
    </source>
</evidence>
<accession>A0ABW2TPW5</accession>
<evidence type="ECO:0000313" key="3">
    <source>
        <dbReference type="EMBL" id="MFC7615293.1"/>
    </source>
</evidence>
<sequence>MWQLLRRLAAAGGEPLRDVAEAMHPHALRHFYVTTAVEAGAQLVHVQADVGHSSIDTTEQVYNSAARDPGRSAVDLVGDVLGHPNSGAGSL</sequence>
<dbReference type="InterPro" id="IPR013762">
    <property type="entry name" value="Integrase-like_cat_sf"/>
</dbReference>
<protein>
    <submittedName>
        <fullName evidence="3">Tyrosine-type recombinase/integrase</fullName>
    </submittedName>
</protein>
<dbReference type="PROSITE" id="PS51898">
    <property type="entry name" value="TYR_RECOMBINASE"/>
    <property type="match status" value="1"/>
</dbReference>
<dbReference type="EMBL" id="JBHTEY010000004">
    <property type="protein sequence ID" value="MFC7615293.1"/>
    <property type="molecule type" value="Genomic_DNA"/>
</dbReference>
<evidence type="ECO:0000256" key="1">
    <source>
        <dbReference type="ARBA" id="ARBA00023172"/>
    </source>
</evidence>
<dbReference type="InterPro" id="IPR002104">
    <property type="entry name" value="Integrase_catalytic"/>
</dbReference>
<organism evidence="3 4">
    <name type="scientific">Actinokineospora soli</name>
    <dbReference type="NCBI Taxonomy" id="1048753"/>
    <lineage>
        <taxon>Bacteria</taxon>
        <taxon>Bacillati</taxon>
        <taxon>Actinomycetota</taxon>
        <taxon>Actinomycetes</taxon>
        <taxon>Pseudonocardiales</taxon>
        <taxon>Pseudonocardiaceae</taxon>
        <taxon>Actinokineospora</taxon>
    </lineage>
</organism>